<evidence type="ECO:0000256" key="1">
    <source>
        <dbReference type="SAM" id="Phobius"/>
    </source>
</evidence>
<dbReference type="KEGG" id="vde:111245505"/>
<name>A0A7M7JMQ1_VARDE</name>
<keyword evidence="3" id="KW-1185">Reference proteome</keyword>
<keyword evidence="1" id="KW-0812">Transmembrane</keyword>
<evidence type="ECO:0000313" key="3">
    <source>
        <dbReference type="Proteomes" id="UP000594260"/>
    </source>
</evidence>
<keyword evidence="1" id="KW-1133">Transmembrane helix</keyword>
<evidence type="ECO:0000313" key="2">
    <source>
        <dbReference type="EnsemblMetazoa" id="XP_022649686"/>
    </source>
</evidence>
<dbReference type="Proteomes" id="UP000594260">
    <property type="component" value="Unplaced"/>
</dbReference>
<protein>
    <submittedName>
        <fullName evidence="2">Uncharacterized protein</fullName>
    </submittedName>
</protein>
<proteinExistence type="predicted"/>
<feature type="transmembrane region" description="Helical" evidence="1">
    <location>
        <begin position="144"/>
        <end position="175"/>
    </location>
</feature>
<dbReference type="GeneID" id="111245505"/>
<accession>A0A7M7JMQ1</accession>
<reference evidence="2" key="1">
    <citation type="submission" date="2021-01" db="UniProtKB">
        <authorList>
            <consortium name="EnsemblMetazoa"/>
        </authorList>
    </citation>
    <scope>IDENTIFICATION</scope>
</reference>
<keyword evidence="1" id="KW-0472">Membrane</keyword>
<sequence>MHYQLRTTKYVHVREMSLLVRRISNGFSWIDDILLEITAYPESALREISWWFSRLFMCAPYILPLIFYWNAVRGRYLMFVTCTALMASSLIKNALDSDVLHRSPQGSPCRRRTSISVPAVTTVCFWHVLLDYEPLWFDSARRNVCTIIFAFVSFLLDCPFGNCMILSFILSYLLALTAIEFRCTLVEWYEMHLSKIWLCVAAVMICTLLVGFRPCYLTANGAHKFQGGISSVVRPLGSVLGLLVCDKLDEKASIRSHICGKGLSLSSWLINFMIGACFIFVDIKLALQSYIFSSIAISSLLVVYTIISCHMVPLFDLRLVEKENTKFIELLAAAINSCRESRQHSTVNTAQGKISSPCVDAAQKSFSKTTGDFTNGTGINDLEVADLMKVTSTNETEDAFNPNVTTKRILKTDTSGAKSVGAAMRFFGVQ</sequence>
<dbReference type="OrthoDB" id="10626144at2759"/>
<feature type="transmembrane region" description="Helical" evidence="1">
    <location>
        <begin position="48"/>
        <end position="69"/>
    </location>
</feature>
<feature type="transmembrane region" description="Helical" evidence="1">
    <location>
        <begin position="195"/>
        <end position="216"/>
    </location>
</feature>
<dbReference type="EnsemblMetazoa" id="XM_022793951">
    <property type="protein sequence ID" value="XP_022649686"/>
    <property type="gene ID" value="LOC111245505"/>
</dbReference>
<feature type="transmembrane region" description="Helical" evidence="1">
    <location>
        <begin position="263"/>
        <end position="281"/>
    </location>
</feature>
<dbReference type="AlphaFoldDB" id="A0A7M7JMQ1"/>
<feature type="transmembrane region" description="Helical" evidence="1">
    <location>
        <begin position="287"/>
        <end position="307"/>
    </location>
</feature>
<organism evidence="2 3">
    <name type="scientific">Varroa destructor</name>
    <name type="common">Honeybee mite</name>
    <dbReference type="NCBI Taxonomy" id="109461"/>
    <lineage>
        <taxon>Eukaryota</taxon>
        <taxon>Metazoa</taxon>
        <taxon>Ecdysozoa</taxon>
        <taxon>Arthropoda</taxon>
        <taxon>Chelicerata</taxon>
        <taxon>Arachnida</taxon>
        <taxon>Acari</taxon>
        <taxon>Parasitiformes</taxon>
        <taxon>Mesostigmata</taxon>
        <taxon>Gamasina</taxon>
        <taxon>Dermanyssoidea</taxon>
        <taxon>Varroidae</taxon>
        <taxon>Varroa</taxon>
    </lineage>
</organism>
<dbReference type="InParanoid" id="A0A7M7JMQ1"/>
<dbReference type="RefSeq" id="XP_022649686.1">
    <property type="nucleotide sequence ID" value="XM_022793951.1"/>
</dbReference>